<protein>
    <recommendedName>
        <fullName evidence="8">C2H2-type domain-containing protein</fullName>
    </recommendedName>
</protein>
<dbReference type="PANTHER" id="PTHR24379">
    <property type="entry name" value="KRAB AND ZINC FINGER DOMAIN-CONTAINING"/>
    <property type="match status" value="1"/>
</dbReference>
<evidence type="ECO:0000256" key="2">
    <source>
        <dbReference type="ARBA" id="ARBA00022737"/>
    </source>
</evidence>
<feature type="domain" description="C2H2-type" evidence="8">
    <location>
        <begin position="193"/>
        <end position="221"/>
    </location>
</feature>
<dbReference type="InterPro" id="IPR013087">
    <property type="entry name" value="Znf_C2H2_type"/>
</dbReference>
<evidence type="ECO:0000256" key="3">
    <source>
        <dbReference type="ARBA" id="ARBA00022771"/>
    </source>
</evidence>
<comment type="caution">
    <text evidence="9">The sequence shown here is derived from an EMBL/GenBank/DDBJ whole genome shotgun (WGS) entry which is preliminary data.</text>
</comment>
<keyword evidence="3 5" id="KW-0863">Zinc-finger</keyword>
<reference evidence="9 10" key="1">
    <citation type="submission" date="2023-08" db="EMBL/GenBank/DDBJ databases">
        <title>A Necator americanus chromosomal reference genome.</title>
        <authorList>
            <person name="Ilik V."/>
            <person name="Petrzelkova K.J."/>
            <person name="Pardy F."/>
            <person name="Fuh T."/>
            <person name="Niatou-Singa F.S."/>
            <person name="Gouil Q."/>
            <person name="Baker L."/>
            <person name="Ritchie M.E."/>
            <person name="Jex A.R."/>
            <person name="Gazzola D."/>
            <person name="Li H."/>
            <person name="Toshio Fujiwara R."/>
            <person name="Zhan B."/>
            <person name="Aroian R.V."/>
            <person name="Pafco B."/>
            <person name="Schwarz E.M."/>
        </authorList>
    </citation>
    <scope>NUCLEOTIDE SEQUENCE [LARGE SCALE GENOMIC DNA]</scope>
    <source>
        <strain evidence="9 10">Aroian</strain>
        <tissue evidence="9">Whole animal</tissue>
    </source>
</reference>
<evidence type="ECO:0000313" key="10">
    <source>
        <dbReference type="Proteomes" id="UP001303046"/>
    </source>
</evidence>
<evidence type="ECO:0000256" key="4">
    <source>
        <dbReference type="ARBA" id="ARBA00022833"/>
    </source>
</evidence>
<dbReference type="SUPFAM" id="SSF57667">
    <property type="entry name" value="beta-beta-alpha zinc fingers"/>
    <property type="match status" value="1"/>
</dbReference>
<feature type="domain" description="C2H2-type" evidence="8">
    <location>
        <begin position="225"/>
        <end position="247"/>
    </location>
</feature>
<dbReference type="SMART" id="SM00355">
    <property type="entry name" value="ZnF_C2H2"/>
    <property type="match status" value="6"/>
</dbReference>
<evidence type="ECO:0000313" key="9">
    <source>
        <dbReference type="EMBL" id="KAK6730133.1"/>
    </source>
</evidence>
<accession>A0ABR1BXM2</accession>
<evidence type="ECO:0000256" key="6">
    <source>
        <dbReference type="SAM" id="Coils"/>
    </source>
</evidence>
<keyword evidence="1" id="KW-0479">Metal-binding</keyword>
<feature type="region of interest" description="Disordered" evidence="7">
    <location>
        <begin position="73"/>
        <end position="98"/>
    </location>
</feature>
<dbReference type="InterPro" id="IPR036236">
    <property type="entry name" value="Znf_C2H2_sf"/>
</dbReference>
<feature type="domain" description="C2H2-type" evidence="8">
    <location>
        <begin position="412"/>
        <end position="440"/>
    </location>
</feature>
<organism evidence="9 10">
    <name type="scientific">Necator americanus</name>
    <name type="common">Human hookworm</name>
    <dbReference type="NCBI Taxonomy" id="51031"/>
    <lineage>
        <taxon>Eukaryota</taxon>
        <taxon>Metazoa</taxon>
        <taxon>Ecdysozoa</taxon>
        <taxon>Nematoda</taxon>
        <taxon>Chromadorea</taxon>
        <taxon>Rhabditida</taxon>
        <taxon>Rhabditina</taxon>
        <taxon>Rhabditomorpha</taxon>
        <taxon>Strongyloidea</taxon>
        <taxon>Ancylostomatidae</taxon>
        <taxon>Bunostominae</taxon>
        <taxon>Necator</taxon>
    </lineage>
</organism>
<feature type="domain" description="C2H2-type" evidence="8">
    <location>
        <begin position="441"/>
        <end position="469"/>
    </location>
</feature>
<proteinExistence type="predicted"/>
<feature type="domain" description="C2H2-type" evidence="8">
    <location>
        <begin position="252"/>
        <end position="280"/>
    </location>
</feature>
<keyword evidence="6" id="KW-0175">Coiled coil</keyword>
<dbReference type="Gene3D" id="3.30.160.60">
    <property type="entry name" value="Classic Zinc Finger"/>
    <property type="match status" value="3"/>
</dbReference>
<name>A0ABR1BXM2_NECAM</name>
<feature type="coiled-coil region" evidence="6">
    <location>
        <begin position="107"/>
        <end position="189"/>
    </location>
</feature>
<evidence type="ECO:0000256" key="5">
    <source>
        <dbReference type="PROSITE-ProRule" id="PRU00042"/>
    </source>
</evidence>
<keyword evidence="2" id="KW-0677">Repeat</keyword>
<dbReference type="PROSITE" id="PS00028">
    <property type="entry name" value="ZINC_FINGER_C2H2_1"/>
    <property type="match status" value="4"/>
</dbReference>
<evidence type="ECO:0000256" key="1">
    <source>
        <dbReference type="ARBA" id="ARBA00022723"/>
    </source>
</evidence>
<evidence type="ECO:0000259" key="8">
    <source>
        <dbReference type="PROSITE" id="PS50157"/>
    </source>
</evidence>
<gene>
    <name evidence="9" type="primary">Necator_chrI.g3041</name>
    <name evidence="9" type="ORF">RB195_006912</name>
</gene>
<dbReference type="PANTHER" id="PTHR24379:SF127">
    <property type="entry name" value="BLOODY FINGERS-RELATED"/>
    <property type="match status" value="1"/>
</dbReference>
<dbReference type="Pfam" id="PF00096">
    <property type="entry name" value="zf-C2H2"/>
    <property type="match status" value="2"/>
</dbReference>
<keyword evidence="10" id="KW-1185">Reference proteome</keyword>
<feature type="compositionally biased region" description="Polar residues" evidence="7">
    <location>
        <begin position="76"/>
        <end position="90"/>
    </location>
</feature>
<evidence type="ECO:0000256" key="7">
    <source>
        <dbReference type="SAM" id="MobiDB-lite"/>
    </source>
</evidence>
<keyword evidence="4" id="KW-0862">Zinc</keyword>
<sequence length="573" mass="66327">MDCVVVSSPMNTYSLSEVPIQSLAVDSTPPSMEANSDETYVLTDLSCNTANHQEQTVSNDWSLQHDLFADLDYERPSTSSDKNVDSSRNGETQEEDDPTFKYYYMLEDSHADVLKKLEDELLREEAEEKARTDEIEAKMKELEKGAEEFVLIHELEEQMDKHAKRLKEMKAEKERIIQVRKELAKANREREIFCCFVCSKVFFDEEEMREHVTEKHLAFKKEYKLKCSKCYRRFSKRQHLFRHERTHQNISLTCRVCCRDFREEVSLKIHMSKVHSLSMEGVKIGKDHLCNCGQKFGIIEELKRHRYYCQSRGSIAEKRRKAREELDAMSSVTFESTSSQSVTMSSESSSTVTIGSSSGRPVKDKSCPICFLVFASMQSRRRHIERKHPAMLGSEEVEQVSYIKVQSPAFPYACELCSKAFASHASLSTHRKRVHENKKDHECTICSKRYPLASELKKHIKRVHENSLTEIWGYEEISTEAEVLVCIERIKIGNPGGCNGNSAEMLEYHPPSGIREMTKIIRSMCIDEMIRDSWRRAIIVPLHKKLSVTDPRNYRGISLPRVLYKVLERITLD</sequence>
<dbReference type="Proteomes" id="UP001303046">
    <property type="component" value="Unassembled WGS sequence"/>
</dbReference>
<dbReference type="EMBL" id="JAVFWL010000001">
    <property type="protein sequence ID" value="KAK6730133.1"/>
    <property type="molecule type" value="Genomic_DNA"/>
</dbReference>
<dbReference type="PROSITE" id="PS50157">
    <property type="entry name" value="ZINC_FINGER_C2H2_2"/>
    <property type="match status" value="5"/>
</dbReference>